<evidence type="ECO:0000313" key="4">
    <source>
        <dbReference type="Proteomes" id="UP000092213"/>
    </source>
</evidence>
<dbReference type="PANTHER" id="PTHR37951:SF1">
    <property type="entry name" value="TYPE VI SECRETION SYSTEM COMPONENT TSSA1"/>
    <property type="match status" value="1"/>
</dbReference>
<dbReference type="Pfam" id="PF06812">
    <property type="entry name" value="ImpA_N"/>
    <property type="match status" value="1"/>
</dbReference>
<dbReference type="InterPro" id="IPR010657">
    <property type="entry name" value="ImpA_N"/>
</dbReference>
<feature type="domain" description="ImpA N-terminal" evidence="2">
    <location>
        <begin position="25"/>
        <end position="139"/>
    </location>
</feature>
<dbReference type="EMBL" id="CP016171">
    <property type="protein sequence ID" value="ANN74979.1"/>
    <property type="molecule type" value="Genomic_DNA"/>
</dbReference>
<dbReference type="AlphaFoldDB" id="A0A193G6U3"/>
<accession>A0A193G6U3</accession>
<reference evidence="3 4" key="1">
    <citation type="submission" date="2016-06" db="EMBL/GenBank/DDBJ databases">
        <title>Complete genome sequences of Bordetella bronchialis and Bordetella flabilis.</title>
        <authorList>
            <person name="LiPuma J.J."/>
            <person name="Spilker T."/>
        </authorList>
    </citation>
    <scope>NUCLEOTIDE SEQUENCE [LARGE SCALE GENOMIC DNA]</scope>
    <source>
        <strain evidence="3 4">AU17976</strain>
    </source>
</reference>
<dbReference type="STRING" id="463025.BAU08_22180"/>
<dbReference type="NCBIfam" id="TIGR03363">
    <property type="entry name" value="VI_chp_8"/>
    <property type="match status" value="1"/>
</dbReference>
<feature type="compositionally biased region" description="Low complexity" evidence="1">
    <location>
        <begin position="261"/>
        <end position="278"/>
    </location>
</feature>
<dbReference type="InterPro" id="IPR017740">
    <property type="entry name" value="TssA-like"/>
</dbReference>
<name>A0A193G6U3_9BORD</name>
<organism evidence="3 4">
    <name type="scientific">Bordetella bronchialis</name>
    <dbReference type="NCBI Taxonomy" id="463025"/>
    <lineage>
        <taxon>Bacteria</taxon>
        <taxon>Pseudomonadati</taxon>
        <taxon>Pseudomonadota</taxon>
        <taxon>Betaproteobacteria</taxon>
        <taxon>Burkholderiales</taxon>
        <taxon>Alcaligenaceae</taxon>
        <taxon>Bordetella</taxon>
    </lineage>
</organism>
<feature type="region of interest" description="Disordered" evidence="1">
    <location>
        <begin position="249"/>
        <end position="292"/>
    </location>
</feature>
<sequence length="366" mass="39706">MEFAEIPSTLEGAAPGRAAPGPWLPCGEDLEYDADFLRLQQSAAERSEQQFGTTIIPAQAPDWREVEKQALALLERTRDIRVMSHLTRAWTETRGLPGYADGLALCAEALEDYWEALHPRLDSVGEDDPLPRVNALASLGDVQGCARSVRSASLIDGVHGRLSLREAESILDGSRPQADAYPGGRARLVEHLRQAWVAGDPRLSSLAAAERTLRRIQETVAARLGSEWMPDYTAVLRALDIVLQDLHAPGDGGPSAHEADPAATAGHGADAALPTGAPAAPPRPAAPSVRWQDAQIHTRDEAMAMLTKVCAYFEVHEPGHPAPYVIRRAQQLIPMSFHDIMRNLAPQGLEQFELLLPRDADGRPAP</sequence>
<feature type="region of interest" description="Disordered" evidence="1">
    <location>
        <begin position="1"/>
        <end position="21"/>
    </location>
</feature>
<dbReference type="Proteomes" id="UP000092213">
    <property type="component" value="Chromosome"/>
</dbReference>
<proteinExistence type="predicted"/>
<evidence type="ECO:0000313" key="3">
    <source>
        <dbReference type="EMBL" id="ANN74979.1"/>
    </source>
</evidence>
<dbReference type="PANTHER" id="PTHR37951">
    <property type="entry name" value="CYTOPLASMIC PROTEIN-RELATED"/>
    <property type="match status" value="1"/>
</dbReference>
<feature type="compositionally biased region" description="Low complexity" evidence="1">
    <location>
        <begin position="12"/>
        <end position="21"/>
    </location>
</feature>
<evidence type="ECO:0000259" key="2">
    <source>
        <dbReference type="Pfam" id="PF06812"/>
    </source>
</evidence>
<evidence type="ECO:0000256" key="1">
    <source>
        <dbReference type="SAM" id="MobiDB-lite"/>
    </source>
</evidence>
<protein>
    <recommendedName>
        <fullName evidence="2">ImpA N-terminal domain-containing protein</fullName>
    </recommendedName>
</protein>
<gene>
    <name evidence="3" type="ORF">BAU08_22180</name>
</gene>